<evidence type="ECO:0000256" key="1">
    <source>
        <dbReference type="ARBA" id="ARBA00010790"/>
    </source>
</evidence>
<organism evidence="8 9">
    <name type="scientific">Phaedon cochleariae</name>
    <name type="common">Mustard beetle</name>
    <dbReference type="NCBI Taxonomy" id="80249"/>
    <lineage>
        <taxon>Eukaryota</taxon>
        <taxon>Metazoa</taxon>
        <taxon>Ecdysozoa</taxon>
        <taxon>Arthropoda</taxon>
        <taxon>Hexapoda</taxon>
        <taxon>Insecta</taxon>
        <taxon>Pterygota</taxon>
        <taxon>Neoptera</taxon>
        <taxon>Endopterygota</taxon>
        <taxon>Coleoptera</taxon>
        <taxon>Polyphaga</taxon>
        <taxon>Cucujiformia</taxon>
        <taxon>Chrysomeloidea</taxon>
        <taxon>Chrysomelidae</taxon>
        <taxon>Chrysomelinae</taxon>
        <taxon>Chrysomelini</taxon>
        <taxon>Phaedon</taxon>
    </lineage>
</organism>
<keyword evidence="5" id="KW-0732">Signal</keyword>
<feature type="domain" description="Glucose-methanol-choline oxidoreductase N-terminal" evidence="6">
    <location>
        <begin position="134"/>
        <end position="157"/>
    </location>
</feature>
<dbReference type="OrthoDB" id="269227at2759"/>
<feature type="active site" description="Proton acceptor" evidence="2">
    <location>
        <position position="596"/>
    </location>
</feature>
<comment type="cofactor">
    <cofactor evidence="3">
        <name>FAD</name>
        <dbReference type="ChEBI" id="CHEBI:57692"/>
    </cofactor>
</comment>
<dbReference type="InterPro" id="IPR012132">
    <property type="entry name" value="GMC_OxRdtase"/>
</dbReference>
<keyword evidence="4" id="KW-0285">Flavoprotein</keyword>
<keyword evidence="9" id="KW-1185">Reference proteome</keyword>
<dbReference type="EMBL" id="OU896723">
    <property type="protein sequence ID" value="CAH1155245.1"/>
    <property type="molecule type" value="Genomic_DNA"/>
</dbReference>
<accession>A0A9P0DHD7</accession>
<evidence type="ECO:0000256" key="2">
    <source>
        <dbReference type="PIRSR" id="PIRSR000137-1"/>
    </source>
</evidence>
<feature type="active site" description="Proton donor" evidence="2">
    <location>
        <position position="552"/>
    </location>
</feature>
<dbReference type="Pfam" id="PF05199">
    <property type="entry name" value="GMC_oxred_C"/>
    <property type="match status" value="1"/>
</dbReference>
<evidence type="ECO:0000313" key="8">
    <source>
        <dbReference type="EMBL" id="CAH1155245.1"/>
    </source>
</evidence>
<feature type="binding site" evidence="3">
    <location>
        <position position="586"/>
    </location>
    <ligand>
        <name>FAD</name>
        <dbReference type="ChEBI" id="CHEBI:57692"/>
    </ligand>
</feature>
<dbReference type="PROSITE" id="PS00624">
    <property type="entry name" value="GMC_OXRED_2"/>
    <property type="match status" value="1"/>
</dbReference>
<evidence type="ECO:0000259" key="6">
    <source>
        <dbReference type="PROSITE" id="PS00623"/>
    </source>
</evidence>
<sequence length="621" mass="69034">MSTSSASRRLASFLVLTVCVVCCECQLQDFFRNFLRIFQAGDGGIEDTDVLLEQYDFIIVGAGSAGCVMANRLTEIPNWKVLLIEAGETETFLSDVPLMASMQSRTRFNWAFESEQLTTACLGLERGRCHLARGKAVGGTSVINFMLYTRGNRKDYDMWSEQGNHGWSYEEVLPYFLKSENCSTCEEIDEAYHGTEGYLNVEHPHYESPLVKLFVKAGQEMGYKNNDPNGKYELGFSRVQATMKRGTRCSASKAFIKPILHRPNFHISTKSMVTKILIDSETKTAYGVEFLKNKKKHVAYAKKEVILSAGSINSPQILMLSGIGPKDHLETLGIPVIQDLKVGYNFQDHMAMSALAFFVNESITVSDWSVQNPIDIYNYISRGSGPYTIPGGAEALAFVKTKYASKTNDDYPDMELVLGAGALNGDIFGNFRHLLGIPDSTYRQVFLPHLGKPSFGIATVLLRPKSRGRIWLRDANPLSYPIINPNYYEKEEDLATMVEGIKMAIAISRSTPFQTYQATPNDLPFPGCDHLLLGGDEYWACAARSVSTTLGHHVGTCKMGPRADEQSVVDQRLRVHGIGGLRVVDGSIMPTIVAGHTNAVIFMIGEKASDMVKKYWRDEVE</sequence>
<feature type="domain" description="Glucose-methanol-choline oxidoreductase N-terminal" evidence="7">
    <location>
        <begin position="310"/>
        <end position="324"/>
    </location>
</feature>
<feature type="binding site" evidence="3">
    <location>
        <position position="273"/>
    </location>
    <ligand>
        <name>FAD</name>
        <dbReference type="ChEBI" id="CHEBI:57692"/>
    </ligand>
</feature>
<feature type="binding site" evidence="3">
    <location>
        <position position="140"/>
    </location>
    <ligand>
        <name>FAD</name>
        <dbReference type="ChEBI" id="CHEBI:57692"/>
    </ligand>
</feature>
<evidence type="ECO:0000256" key="4">
    <source>
        <dbReference type="RuleBase" id="RU003968"/>
    </source>
</evidence>
<reference evidence="8" key="2">
    <citation type="submission" date="2022-10" db="EMBL/GenBank/DDBJ databases">
        <authorList>
            <consortium name="ENA_rothamsted_submissions"/>
            <consortium name="culmorum"/>
            <person name="King R."/>
        </authorList>
    </citation>
    <scope>NUCLEOTIDE SEQUENCE</scope>
</reference>
<dbReference type="Proteomes" id="UP001153737">
    <property type="component" value="Chromosome 17"/>
</dbReference>
<comment type="similarity">
    <text evidence="1 4">Belongs to the GMC oxidoreductase family.</text>
</comment>
<evidence type="ECO:0000256" key="5">
    <source>
        <dbReference type="SAM" id="SignalP"/>
    </source>
</evidence>
<protein>
    <recommendedName>
        <fullName evidence="6 7">Glucose-methanol-choline oxidoreductase N-terminal domain-containing protein</fullName>
    </recommendedName>
</protein>
<proteinExistence type="inferred from homology"/>
<dbReference type="PROSITE" id="PS00623">
    <property type="entry name" value="GMC_OXRED_1"/>
    <property type="match status" value="1"/>
</dbReference>
<evidence type="ECO:0000256" key="3">
    <source>
        <dbReference type="PIRSR" id="PIRSR000137-2"/>
    </source>
</evidence>
<keyword evidence="3 4" id="KW-0274">FAD</keyword>
<name>A0A9P0DHD7_PHACE</name>
<gene>
    <name evidence="8" type="ORF">PHAECO_LOCUS5755</name>
</gene>
<dbReference type="Gene3D" id="3.30.560.10">
    <property type="entry name" value="Glucose Oxidase, domain 3"/>
    <property type="match status" value="1"/>
</dbReference>
<feature type="chain" id="PRO_5040387568" description="Glucose-methanol-choline oxidoreductase N-terminal domain-containing protein" evidence="5">
    <location>
        <begin position="26"/>
        <end position="621"/>
    </location>
</feature>
<dbReference type="GO" id="GO:0016614">
    <property type="term" value="F:oxidoreductase activity, acting on CH-OH group of donors"/>
    <property type="evidence" value="ECO:0007669"/>
    <property type="project" value="InterPro"/>
</dbReference>
<dbReference type="AlphaFoldDB" id="A0A9P0DHD7"/>
<dbReference type="GO" id="GO:0050660">
    <property type="term" value="F:flavin adenine dinucleotide binding"/>
    <property type="evidence" value="ECO:0007669"/>
    <property type="project" value="InterPro"/>
</dbReference>
<dbReference type="SUPFAM" id="SSF54373">
    <property type="entry name" value="FAD-linked reductases, C-terminal domain"/>
    <property type="match status" value="1"/>
</dbReference>
<dbReference type="InterPro" id="IPR000172">
    <property type="entry name" value="GMC_OxRdtase_N"/>
</dbReference>
<dbReference type="SUPFAM" id="SSF51905">
    <property type="entry name" value="FAD/NAD(P)-binding domain"/>
    <property type="match status" value="1"/>
</dbReference>
<dbReference type="InterPro" id="IPR007867">
    <property type="entry name" value="GMC_OxRtase_C"/>
</dbReference>
<feature type="signal peptide" evidence="5">
    <location>
        <begin position="1"/>
        <end position="25"/>
    </location>
</feature>
<dbReference type="PIRSF" id="PIRSF000137">
    <property type="entry name" value="Alcohol_oxidase"/>
    <property type="match status" value="1"/>
</dbReference>
<evidence type="ECO:0000313" key="9">
    <source>
        <dbReference type="Proteomes" id="UP001153737"/>
    </source>
</evidence>
<evidence type="ECO:0000259" key="7">
    <source>
        <dbReference type="PROSITE" id="PS00624"/>
    </source>
</evidence>
<dbReference type="Pfam" id="PF00732">
    <property type="entry name" value="GMC_oxred_N"/>
    <property type="match status" value="1"/>
</dbReference>
<dbReference type="PANTHER" id="PTHR11552:SF216">
    <property type="entry name" value="GLUCOSE-METHANOL-CHOLINE OXIDOREDUCTASE N-TERMINAL DOMAIN-CONTAINING PROTEIN"/>
    <property type="match status" value="1"/>
</dbReference>
<dbReference type="InterPro" id="IPR036188">
    <property type="entry name" value="FAD/NAD-bd_sf"/>
</dbReference>
<dbReference type="PANTHER" id="PTHR11552">
    <property type="entry name" value="GLUCOSE-METHANOL-CHOLINE GMC OXIDOREDUCTASE"/>
    <property type="match status" value="1"/>
</dbReference>
<reference evidence="8" key="1">
    <citation type="submission" date="2022-01" db="EMBL/GenBank/DDBJ databases">
        <authorList>
            <person name="King R."/>
        </authorList>
    </citation>
    <scope>NUCLEOTIDE SEQUENCE</scope>
</reference>
<dbReference type="Gene3D" id="3.50.50.60">
    <property type="entry name" value="FAD/NAD(P)-binding domain"/>
    <property type="match status" value="1"/>
</dbReference>